<evidence type="ECO:0000259" key="11">
    <source>
        <dbReference type="PROSITE" id="PS50967"/>
    </source>
</evidence>
<feature type="binding site" evidence="10">
    <location>
        <begin position="34"/>
        <end position="41"/>
    </location>
    <ligand>
        <name>ATP</name>
        <dbReference type="ChEBI" id="CHEBI:30616"/>
    </ligand>
</feature>
<evidence type="ECO:0000256" key="8">
    <source>
        <dbReference type="ARBA" id="ARBA00034808"/>
    </source>
</evidence>
<dbReference type="PANTHER" id="PTHR11070">
    <property type="entry name" value="UVRD / RECB / PCRA DNA HELICASE FAMILY MEMBER"/>
    <property type="match status" value="1"/>
</dbReference>
<dbReference type="GO" id="GO:0003677">
    <property type="term" value="F:DNA binding"/>
    <property type="evidence" value="ECO:0007669"/>
    <property type="project" value="InterPro"/>
</dbReference>
<evidence type="ECO:0000256" key="1">
    <source>
        <dbReference type="ARBA" id="ARBA00009922"/>
    </source>
</evidence>
<dbReference type="InterPro" id="IPR014017">
    <property type="entry name" value="DNA_helicase_UvrD-like_C"/>
</dbReference>
<feature type="domain" description="HRDC" evidence="11">
    <location>
        <begin position="608"/>
        <end position="685"/>
    </location>
</feature>
<sequence length="685" mass="73358">MAHNGPVTDPILDVLDPDQLRVATTLESPLVVLAGAGTGKTRAITHRVANAVREGRYLPSATLAVTFTTRAAGEMRSRLAGLGVRGAQARTIHAAALRQCRYFWPQTFRTEFPAVADNTFSFVARAANQVLGGAETALVRDLETEISWAKSSNVAPARYAELAGPNGRDVSGATPTQVAAVMVNYEKAKSAAGLVDFNDVLLCAAALLAEYPTAGEAIREQYRHFIVDEYQDVSAIQHRLISLWVDGRSDVCVVGDPNQAIHSFAGARAEYLLGFAAEHDAEQVRLVRNYRSTPEILQVANKVLRLGAAADAALRATRGSAGAAPSFHSEGSEADEAAAVTDWFRTLHAQGTPWSEMAVLFRINAQAPTIEAALANAAIPYSVRGTDAYYQRPEVRQAVHALSAAAAREPTAEPVALVGRYLESTGWTSEPPSGMGRQREQWESLNALKDMAVAEAESRVGWTAAEFSAWLSERAAWEESPVAESVTLTTMHGAKGLEWDAVAVVGVREGLVPFALSTEEPALSEERRLLHVALTRARTHLRVSHPTSAVRGKAVRSRFLDGVAATQPAARPATGGASSPRSRRCSVCGHPVTTGAERKLLRHLDCVVEYDEGLLEALREWRTRTAAVASVPAFVVFTDATLQAVAEAVPRDRAELLRIPGVGAVKADRYGPGALQVISDHLAGA</sequence>
<keyword evidence="5 10" id="KW-0067">ATP-binding</keyword>
<evidence type="ECO:0000313" key="14">
    <source>
        <dbReference type="EMBL" id="TRY17496.1"/>
    </source>
</evidence>
<keyword evidence="3 10" id="KW-0378">Hydrolase</keyword>
<dbReference type="Pfam" id="PF00570">
    <property type="entry name" value="HRDC"/>
    <property type="match status" value="1"/>
</dbReference>
<accession>A0A553JYG6</accession>
<evidence type="ECO:0000256" key="10">
    <source>
        <dbReference type="PROSITE-ProRule" id="PRU00560"/>
    </source>
</evidence>
<dbReference type="Proteomes" id="UP000317638">
    <property type="component" value="Unassembled WGS sequence"/>
</dbReference>
<comment type="catalytic activity">
    <reaction evidence="9">
        <text>ATP + H2O = ADP + phosphate + H(+)</text>
        <dbReference type="Rhea" id="RHEA:13065"/>
        <dbReference type="ChEBI" id="CHEBI:15377"/>
        <dbReference type="ChEBI" id="CHEBI:15378"/>
        <dbReference type="ChEBI" id="CHEBI:30616"/>
        <dbReference type="ChEBI" id="CHEBI:43474"/>
        <dbReference type="ChEBI" id="CHEBI:456216"/>
        <dbReference type="EC" id="5.6.2.4"/>
    </reaction>
</comment>
<dbReference type="Pfam" id="PF13361">
    <property type="entry name" value="UvrD_C"/>
    <property type="match status" value="2"/>
</dbReference>
<dbReference type="InterPro" id="IPR000212">
    <property type="entry name" value="DNA_helicase_UvrD/REP"/>
</dbReference>
<organism evidence="14 15">
    <name type="scientific">Tessaracoccus rhinocerotis</name>
    <dbReference type="NCBI Taxonomy" id="1689449"/>
    <lineage>
        <taxon>Bacteria</taxon>
        <taxon>Bacillati</taxon>
        <taxon>Actinomycetota</taxon>
        <taxon>Actinomycetes</taxon>
        <taxon>Propionibacteriales</taxon>
        <taxon>Propionibacteriaceae</taxon>
        <taxon>Tessaracoccus</taxon>
    </lineage>
</organism>
<evidence type="ECO:0000259" key="13">
    <source>
        <dbReference type="PROSITE" id="PS51217"/>
    </source>
</evidence>
<comment type="catalytic activity">
    <reaction evidence="7">
        <text>Couples ATP hydrolysis with the unwinding of duplex DNA by translocating in the 3'-5' direction.</text>
        <dbReference type="EC" id="5.6.2.4"/>
    </reaction>
</comment>
<dbReference type="InterPro" id="IPR027417">
    <property type="entry name" value="P-loop_NTPase"/>
</dbReference>
<dbReference type="InterPro" id="IPR044876">
    <property type="entry name" value="HRDC_dom_sf"/>
</dbReference>
<dbReference type="EC" id="5.6.2.4" evidence="8"/>
<dbReference type="EMBL" id="VKKG01000005">
    <property type="protein sequence ID" value="TRY17496.1"/>
    <property type="molecule type" value="Genomic_DNA"/>
</dbReference>
<comment type="similarity">
    <text evidence="1">Belongs to the helicase family. UvrD subfamily.</text>
</comment>
<protein>
    <recommendedName>
        <fullName evidence="8">DNA 3'-5' helicase</fullName>
        <ecNumber evidence="8">5.6.2.4</ecNumber>
    </recommendedName>
</protein>
<dbReference type="PANTHER" id="PTHR11070:SF69">
    <property type="entry name" value="ATP-DEPENDENT DNA HELICASE UVRD2"/>
    <property type="match status" value="1"/>
</dbReference>
<dbReference type="InterPro" id="IPR014016">
    <property type="entry name" value="UvrD-like_ATP-bd"/>
</dbReference>
<dbReference type="GO" id="GO:0005829">
    <property type="term" value="C:cytosol"/>
    <property type="evidence" value="ECO:0007669"/>
    <property type="project" value="TreeGrafter"/>
</dbReference>
<dbReference type="Pfam" id="PF00580">
    <property type="entry name" value="UvrD-helicase"/>
    <property type="match status" value="1"/>
</dbReference>
<dbReference type="Gene3D" id="1.10.486.10">
    <property type="entry name" value="PCRA, domain 4"/>
    <property type="match status" value="1"/>
</dbReference>
<dbReference type="GO" id="GO:0043138">
    <property type="term" value="F:3'-5' DNA helicase activity"/>
    <property type="evidence" value="ECO:0007669"/>
    <property type="project" value="UniProtKB-EC"/>
</dbReference>
<comment type="caution">
    <text evidence="14">The sequence shown here is derived from an EMBL/GenBank/DDBJ whole genome shotgun (WGS) entry which is preliminary data.</text>
</comment>
<dbReference type="InterPro" id="IPR013986">
    <property type="entry name" value="DExx_box_DNA_helicase_dom_sf"/>
</dbReference>
<evidence type="ECO:0000313" key="15">
    <source>
        <dbReference type="Proteomes" id="UP000317638"/>
    </source>
</evidence>
<feature type="domain" description="UvrD-like helicase C-terminal" evidence="13">
    <location>
        <begin position="294"/>
        <end position="539"/>
    </location>
</feature>
<dbReference type="GO" id="GO:0000725">
    <property type="term" value="P:recombinational repair"/>
    <property type="evidence" value="ECO:0007669"/>
    <property type="project" value="TreeGrafter"/>
</dbReference>
<evidence type="ECO:0000259" key="12">
    <source>
        <dbReference type="PROSITE" id="PS51198"/>
    </source>
</evidence>
<name>A0A553JYG6_9ACTN</name>
<dbReference type="InterPro" id="IPR002121">
    <property type="entry name" value="HRDC_dom"/>
</dbReference>
<dbReference type="PROSITE" id="PS51217">
    <property type="entry name" value="UVRD_HELICASE_CTER"/>
    <property type="match status" value="1"/>
</dbReference>
<dbReference type="GO" id="GO:0016887">
    <property type="term" value="F:ATP hydrolysis activity"/>
    <property type="evidence" value="ECO:0007669"/>
    <property type="project" value="RHEA"/>
</dbReference>
<dbReference type="PROSITE" id="PS50967">
    <property type="entry name" value="HRDC"/>
    <property type="match status" value="1"/>
</dbReference>
<dbReference type="PROSITE" id="PS51198">
    <property type="entry name" value="UVRD_HELICASE_ATP_BIND"/>
    <property type="match status" value="1"/>
</dbReference>
<keyword evidence="6" id="KW-0413">Isomerase</keyword>
<dbReference type="SUPFAM" id="SSF52540">
    <property type="entry name" value="P-loop containing nucleoside triphosphate hydrolases"/>
    <property type="match status" value="1"/>
</dbReference>
<dbReference type="GO" id="GO:0033202">
    <property type="term" value="C:DNA helicase complex"/>
    <property type="evidence" value="ECO:0007669"/>
    <property type="project" value="TreeGrafter"/>
</dbReference>
<evidence type="ECO:0000256" key="5">
    <source>
        <dbReference type="ARBA" id="ARBA00022840"/>
    </source>
</evidence>
<reference evidence="14 15" key="1">
    <citation type="submission" date="2019-07" db="EMBL/GenBank/DDBJ databases">
        <authorList>
            <person name="Zhou L.-Y."/>
        </authorList>
    </citation>
    <scope>NUCLEOTIDE SEQUENCE [LARGE SCALE GENOMIC DNA]</scope>
    <source>
        <strain evidence="14 15">YIM 101269</strain>
    </source>
</reference>
<dbReference type="InterPro" id="IPR010997">
    <property type="entry name" value="HRDC-like_sf"/>
</dbReference>
<dbReference type="Gene3D" id="1.10.150.80">
    <property type="entry name" value="HRDC domain"/>
    <property type="match status" value="1"/>
</dbReference>
<keyword evidence="2 10" id="KW-0547">Nucleotide-binding</keyword>
<proteinExistence type="inferred from homology"/>
<evidence type="ECO:0000256" key="9">
    <source>
        <dbReference type="ARBA" id="ARBA00048988"/>
    </source>
</evidence>
<evidence type="ECO:0000256" key="3">
    <source>
        <dbReference type="ARBA" id="ARBA00022801"/>
    </source>
</evidence>
<gene>
    <name evidence="14" type="ORF">FOJ82_13310</name>
</gene>
<evidence type="ECO:0000256" key="6">
    <source>
        <dbReference type="ARBA" id="ARBA00023235"/>
    </source>
</evidence>
<dbReference type="AlphaFoldDB" id="A0A553JYG6"/>
<dbReference type="Gene3D" id="1.10.10.160">
    <property type="match status" value="1"/>
</dbReference>
<evidence type="ECO:0000256" key="2">
    <source>
        <dbReference type="ARBA" id="ARBA00022741"/>
    </source>
</evidence>
<keyword evidence="4 10" id="KW-0347">Helicase</keyword>
<evidence type="ECO:0000256" key="7">
    <source>
        <dbReference type="ARBA" id="ARBA00034617"/>
    </source>
</evidence>
<dbReference type="OrthoDB" id="9806690at2"/>
<dbReference type="CDD" id="cd17932">
    <property type="entry name" value="DEXQc_UvrD"/>
    <property type="match status" value="1"/>
</dbReference>
<dbReference type="GO" id="GO:0005524">
    <property type="term" value="F:ATP binding"/>
    <property type="evidence" value="ECO:0007669"/>
    <property type="project" value="UniProtKB-UniRule"/>
</dbReference>
<evidence type="ECO:0000256" key="4">
    <source>
        <dbReference type="ARBA" id="ARBA00022806"/>
    </source>
</evidence>
<keyword evidence="15" id="KW-1185">Reference proteome</keyword>
<dbReference type="SMART" id="SM00341">
    <property type="entry name" value="HRDC"/>
    <property type="match status" value="1"/>
</dbReference>
<dbReference type="Gene3D" id="3.40.50.300">
    <property type="entry name" value="P-loop containing nucleotide triphosphate hydrolases"/>
    <property type="match status" value="3"/>
</dbReference>
<feature type="domain" description="UvrD-like helicase ATP-binding" evidence="12">
    <location>
        <begin position="13"/>
        <end position="293"/>
    </location>
</feature>
<dbReference type="SUPFAM" id="SSF47819">
    <property type="entry name" value="HRDC-like"/>
    <property type="match status" value="1"/>
</dbReference>